<organism evidence="4 5">
    <name type="scientific">Meloidogyne incognita</name>
    <name type="common">Southern root-knot nematode worm</name>
    <name type="synonym">Oxyuris incognita</name>
    <dbReference type="NCBI Taxonomy" id="6306"/>
    <lineage>
        <taxon>Eukaryota</taxon>
        <taxon>Metazoa</taxon>
        <taxon>Ecdysozoa</taxon>
        <taxon>Nematoda</taxon>
        <taxon>Chromadorea</taxon>
        <taxon>Rhabditida</taxon>
        <taxon>Tylenchina</taxon>
        <taxon>Tylenchomorpha</taxon>
        <taxon>Tylenchoidea</taxon>
        <taxon>Meloidogynidae</taxon>
        <taxon>Meloidogyninae</taxon>
        <taxon>Meloidogyne</taxon>
        <taxon>Meloidogyne incognita group</taxon>
    </lineage>
</organism>
<evidence type="ECO:0000259" key="3">
    <source>
        <dbReference type="Pfam" id="PF25036"/>
    </source>
</evidence>
<dbReference type="AlphaFoldDB" id="A0A914KU42"/>
<name>A0A914KU42_MELIC</name>
<dbReference type="InterPro" id="IPR026847">
    <property type="entry name" value="VPS13"/>
</dbReference>
<dbReference type="PANTHER" id="PTHR16166:SF93">
    <property type="entry name" value="INTERMEMBRANE LIPID TRANSFER PROTEIN VPS13"/>
    <property type="match status" value="1"/>
</dbReference>
<protein>
    <submittedName>
        <fullName evidence="5">Vacuolar protein sorting-associated protein 13 VPS13 adaptor binding domain-containing protein</fullName>
    </submittedName>
</protein>
<evidence type="ECO:0000313" key="5">
    <source>
        <dbReference type="WBParaSite" id="Minc3s00118g05097"/>
    </source>
</evidence>
<reference evidence="5" key="1">
    <citation type="submission" date="2022-11" db="UniProtKB">
        <authorList>
            <consortium name="WormBaseParasite"/>
        </authorList>
    </citation>
    <scope>IDENTIFICATION</scope>
</reference>
<evidence type="ECO:0000256" key="2">
    <source>
        <dbReference type="SAM" id="MobiDB-lite"/>
    </source>
</evidence>
<evidence type="ECO:0000256" key="1">
    <source>
        <dbReference type="ARBA" id="ARBA00006545"/>
    </source>
</evidence>
<dbReference type="GO" id="GO:0006623">
    <property type="term" value="P:protein targeting to vacuole"/>
    <property type="evidence" value="ECO:0007669"/>
    <property type="project" value="TreeGrafter"/>
</dbReference>
<keyword evidence="4" id="KW-1185">Reference proteome</keyword>
<sequence>MRTRNLRNESCGPEGCGHEQTKHSEIKHLPNQNPIILPLNEEDFYEKKKAKLRISDSEWSAEFPLDSAGSSGRITCHSEKKDFELTVDVKLCQSGLTKVVTISPFYLLQNDSKYCIEVREPNRNEWIVMPQTSVKCWGVLGVKVGVYLKKYWVLFCYLSLDTYDRDWGPCRILKNKRNESGE</sequence>
<evidence type="ECO:0000313" key="4">
    <source>
        <dbReference type="Proteomes" id="UP000887563"/>
    </source>
</evidence>
<proteinExistence type="inferred from homology"/>
<feature type="region of interest" description="Disordered" evidence="2">
    <location>
        <begin position="1"/>
        <end position="24"/>
    </location>
</feature>
<dbReference type="GO" id="GO:0045053">
    <property type="term" value="P:protein retention in Golgi apparatus"/>
    <property type="evidence" value="ECO:0007669"/>
    <property type="project" value="TreeGrafter"/>
</dbReference>
<dbReference type="PANTHER" id="PTHR16166">
    <property type="entry name" value="VACUOLAR PROTEIN SORTING-ASSOCIATED PROTEIN VPS13"/>
    <property type="match status" value="1"/>
</dbReference>
<dbReference type="Proteomes" id="UP000887563">
    <property type="component" value="Unplaced"/>
</dbReference>
<dbReference type="InterPro" id="IPR009543">
    <property type="entry name" value="VPS13_VAB"/>
</dbReference>
<feature type="domain" description="Vacuolar protein sorting-associated protein 13 VPS13 adaptor binding" evidence="3">
    <location>
        <begin position="34"/>
        <end position="132"/>
    </location>
</feature>
<accession>A0A914KU42</accession>
<dbReference type="WBParaSite" id="Minc3s00118g05097">
    <property type="protein sequence ID" value="Minc3s00118g05097"/>
    <property type="gene ID" value="Minc3s00118g05097"/>
</dbReference>
<dbReference type="Pfam" id="PF25036">
    <property type="entry name" value="VPS13_VAB"/>
    <property type="match status" value="1"/>
</dbReference>
<comment type="similarity">
    <text evidence="1">Belongs to the VPS13 family.</text>
</comment>